<feature type="transmembrane region" description="Helical" evidence="8">
    <location>
        <begin position="302"/>
        <end position="321"/>
    </location>
</feature>
<evidence type="ECO:0000256" key="6">
    <source>
        <dbReference type="ARBA" id="ARBA00035642"/>
    </source>
</evidence>
<name>A0A1Y5F9F7_9BACT</name>
<feature type="transmembrane region" description="Helical" evidence="8">
    <location>
        <begin position="360"/>
        <end position="378"/>
    </location>
</feature>
<dbReference type="GO" id="GO:0031460">
    <property type="term" value="P:glycine betaine transport"/>
    <property type="evidence" value="ECO:0007669"/>
    <property type="project" value="UniProtKB-ARBA"/>
</dbReference>
<evidence type="ECO:0000256" key="4">
    <source>
        <dbReference type="ARBA" id="ARBA00022989"/>
    </source>
</evidence>
<dbReference type="AlphaFoldDB" id="A0A1Y5F9F7"/>
<dbReference type="Proteomes" id="UP000196531">
    <property type="component" value="Unassembled WGS sequence"/>
</dbReference>
<evidence type="ECO:0000256" key="1">
    <source>
        <dbReference type="ARBA" id="ARBA00004651"/>
    </source>
</evidence>
<dbReference type="SUPFAM" id="SSF161098">
    <property type="entry name" value="MetI-like"/>
    <property type="match status" value="1"/>
</dbReference>
<dbReference type="Gene3D" id="1.10.3720.10">
    <property type="entry name" value="MetI-like"/>
    <property type="match status" value="1"/>
</dbReference>
<keyword evidence="3 8" id="KW-0812">Transmembrane</keyword>
<evidence type="ECO:0000313" key="11">
    <source>
        <dbReference type="Proteomes" id="UP000196531"/>
    </source>
</evidence>
<dbReference type="GO" id="GO:0043190">
    <property type="term" value="C:ATP-binding cassette (ABC) transporter complex"/>
    <property type="evidence" value="ECO:0007669"/>
    <property type="project" value="InterPro"/>
</dbReference>
<dbReference type="Pfam" id="PF00528">
    <property type="entry name" value="BPD_transp_1"/>
    <property type="match status" value="1"/>
</dbReference>
<accession>A0A1Y5F9F7</accession>
<dbReference type="SUPFAM" id="SSF53850">
    <property type="entry name" value="Periplasmic binding protein-like II"/>
    <property type="match status" value="1"/>
</dbReference>
<evidence type="ECO:0000256" key="8">
    <source>
        <dbReference type="RuleBase" id="RU363032"/>
    </source>
</evidence>
<dbReference type="Gene3D" id="3.40.190.120">
    <property type="entry name" value="Osmoprotection protein (prox), domain 2"/>
    <property type="match status" value="1"/>
</dbReference>
<keyword evidence="2 8" id="KW-0813">Transport</keyword>
<evidence type="ECO:0000256" key="3">
    <source>
        <dbReference type="ARBA" id="ARBA00022692"/>
    </source>
</evidence>
<dbReference type="CDD" id="cd06261">
    <property type="entry name" value="TM_PBP2"/>
    <property type="match status" value="1"/>
</dbReference>
<evidence type="ECO:0000313" key="10">
    <source>
        <dbReference type="EMBL" id="OUR97434.1"/>
    </source>
</evidence>
<comment type="similarity">
    <text evidence="7">In the N-terminal section; belongs to the binding-protein-dependent transport system permease family.</text>
</comment>
<dbReference type="InterPro" id="IPR035906">
    <property type="entry name" value="MetI-like_sf"/>
</dbReference>
<evidence type="ECO:0000259" key="9">
    <source>
        <dbReference type="PROSITE" id="PS50928"/>
    </source>
</evidence>
<comment type="caution">
    <text evidence="10">The sequence shown here is derived from an EMBL/GenBank/DDBJ whole genome shotgun (WGS) entry which is preliminary data.</text>
</comment>
<evidence type="ECO:0000256" key="5">
    <source>
        <dbReference type="ARBA" id="ARBA00023136"/>
    </source>
</evidence>
<protein>
    <recommendedName>
        <fullName evidence="9">ABC transmembrane type-1 domain-containing protein</fullName>
    </recommendedName>
</protein>
<dbReference type="PROSITE" id="PS50928">
    <property type="entry name" value="ABC_TM1"/>
    <property type="match status" value="1"/>
</dbReference>
<dbReference type="InterPro" id="IPR007210">
    <property type="entry name" value="ABC_Gly_betaine_transp_sub-bd"/>
</dbReference>
<dbReference type="Gene3D" id="3.40.190.10">
    <property type="entry name" value="Periplasmic binding protein-like II"/>
    <property type="match status" value="1"/>
</dbReference>
<dbReference type="FunFam" id="1.10.3720.10:FF:000001">
    <property type="entry name" value="Glycine betaine ABC transporter, permease"/>
    <property type="match status" value="1"/>
</dbReference>
<evidence type="ECO:0000256" key="2">
    <source>
        <dbReference type="ARBA" id="ARBA00022448"/>
    </source>
</evidence>
<feature type="domain" description="ABC transmembrane type-1" evidence="9">
    <location>
        <begin position="296"/>
        <end position="475"/>
    </location>
</feature>
<dbReference type="GO" id="GO:0022857">
    <property type="term" value="F:transmembrane transporter activity"/>
    <property type="evidence" value="ECO:0007669"/>
    <property type="project" value="InterPro"/>
</dbReference>
<keyword evidence="4 8" id="KW-1133">Transmembrane helix</keyword>
<feature type="transmembrane region" description="Helical" evidence="8">
    <location>
        <begin position="330"/>
        <end position="354"/>
    </location>
</feature>
<dbReference type="Pfam" id="PF04069">
    <property type="entry name" value="OpuAC"/>
    <property type="match status" value="1"/>
</dbReference>
<organism evidence="10 11">
    <name type="scientific">Halobacteriovorax marinus</name>
    <dbReference type="NCBI Taxonomy" id="97084"/>
    <lineage>
        <taxon>Bacteria</taxon>
        <taxon>Pseudomonadati</taxon>
        <taxon>Bdellovibrionota</taxon>
        <taxon>Bacteriovoracia</taxon>
        <taxon>Bacteriovoracales</taxon>
        <taxon>Halobacteriovoraceae</taxon>
        <taxon>Halobacteriovorax</taxon>
    </lineage>
</organism>
<proteinExistence type="inferred from homology"/>
<comment type="subcellular location">
    <subcellularLocation>
        <location evidence="1 8">Cell membrane</location>
        <topology evidence="1 8">Multi-pass membrane protein</topology>
    </subcellularLocation>
</comment>
<feature type="transmembrane region" description="Helical" evidence="8">
    <location>
        <begin position="423"/>
        <end position="450"/>
    </location>
</feature>
<comment type="similarity">
    <text evidence="6">In the C-terminal section; belongs to the OsmX family.</text>
</comment>
<dbReference type="PANTHER" id="PTHR30177:SF4">
    <property type="entry name" value="OSMOPROTECTANT IMPORT PERMEASE PROTEIN OSMW"/>
    <property type="match status" value="1"/>
</dbReference>
<feature type="transmembrane region" description="Helical" evidence="8">
    <location>
        <begin position="456"/>
        <end position="475"/>
    </location>
</feature>
<dbReference type="InterPro" id="IPR051204">
    <property type="entry name" value="ABC_transp_perm/SBD"/>
</dbReference>
<dbReference type="InterPro" id="IPR000515">
    <property type="entry name" value="MetI-like"/>
</dbReference>
<dbReference type="PANTHER" id="PTHR30177">
    <property type="entry name" value="GLYCINE BETAINE/L-PROLINE TRANSPORT SYSTEM PERMEASE PROTEIN PROW"/>
    <property type="match status" value="1"/>
</dbReference>
<comment type="similarity">
    <text evidence="8">Belongs to the binding-protein-dependent transport system permease family.</text>
</comment>
<evidence type="ECO:0000256" key="7">
    <source>
        <dbReference type="ARBA" id="ARBA00035652"/>
    </source>
</evidence>
<reference evidence="11" key="1">
    <citation type="journal article" date="2017" name="Proc. Natl. Acad. Sci. U.S.A.">
        <title>Simulation of Deepwater Horizon oil plume reveals substrate specialization within a complex community of hydrocarbon-degraders.</title>
        <authorList>
            <person name="Hu P."/>
            <person name="Dubinsky E.A."/>
            <person name="Probst A.J."/>
            <person name="Wang J."/>
            <person name="Sieber C.M.K."/>
            <person name="Tom L.M."/>
            <person name="Gardinali P."/>
            <person name="Banfield J.F."/>
            <person name="Atlas R.M."/>
            <person name="Andersen G.L."/>
        </authorList>
    </citation>
    <scope>NUCLEOTIDE SEQUENCE [LARGE SCALE GENOMIC DNA]</scope>
</reference>
<keyword evidence="5 8" id="KW-0472">Membrane</keyword>
<sequence length="492" mass="54804">MKYILIVFFLCSTIFAKELPTITVGSKPFTEGYITSEIIAQIIENVGEARVVRKFGLGGTGVVFSALENQEIDIYPEYTGTISEAILKQKNLKTISEIQKALEVKSMTTSESFGFNNTYALALKRDYSEFKHLVSMSDLKNFQTIKGGFSHEFLDRADGFRAMSNHYNIELKNKVSMQHALAYEALKNKQVELIEVYSTDAKIEKFNLRILKDDKNFFPKYLAVILTSKSFVKKYPKTWKVLTDKLVGKIDTREMIKLNALVELEGKTIKQAANYFLNIKSSGESFGIFKRIRPLLIEHLEMVAFSLIAATIFGIIAGVFASKFKFFAQFILLITGLFQTIPSLALLCFLIPLVGIGKPPAYVALFLYGLLPIVRNTYSGIQSIDPKLKEYSQILGMSSLEKIFHVELPLASRHIMSGIKTSAVINVGTTTLAAFIGAGGLGDLIVSGLTLNDHRVILMGAIPSALLALAIHYFFELLDLIVIPRGLRIGEK</sequence>
<gene>
    <name evidence="10" type="ORF">A9Q84_14000</name>
</gene>
<dbReference type="EMBL" id="MAAO01000006">
    <property type="protein sequence ID" value="OUR97434.1"/>
    <property type="molecule type" value="Genomic_DNA"/>
</dbReference>